<evidence type="ECO:0000256" key="1">
    <source>
        <dbReference type="SAM" id="SignalP"/>
    </source>
</evidence>
<dbReference type="OrthoDB" id="1652165at2"/>
<keyword evidence="1" id="KW-0732">Signal</keyword>
<feature type="signal peptide" evidence="1">
    <location>
        <begin position="1"/>
        <end position="21"/>
    </location>
</feature>
<accession>A0A4Q5LJ17</accession>
<keyword evidence="3" id="KW-1185">Reference proteome</keyword>
<reference evidence="2 3" key="1">
    <citation type="submission" date="2019-02" db="EMBL/GenBank/DDBJ databases">
        <title>Bacterial novel species Mucilaginibacter sp. 17JY9-4 isolated from soil.</title>
        <authorList>
            <person name="Jung H.-Y."/>
        </authorList>
    </citation>
    <scope>NUCLEOTIDE SEQUENCE [LARGE SCALE GENOMIC DNA]</scope>
    <source>
        <strain evidence="2 3">17JY9-4</strain>
    </source>
</reference>
<dbReference type="RefSeq" id="WP_129877895.1">
    <property type="nucleotide sequence ID" value="NZ_SEWG01000008.1"/>
</dbReference>
<protein>
    <submittedName>
        <fullName evidence="2">T9SS type B sorting domain-containing protein</fullName>
    </submittedName>
</protein>
<dbReference type="Gene3D" id="2.60.120.260">
    <property type="entry name" value="Galactose-binding domain-like"/>
    <property type="match status" value="1"/>
</dbReference>
<organism evidence="2 3">
    <name type="scientific">Mucilaginibacter terrigena</name>
    <dbReference type="NCBI Taxonomy" id="2492395"/>
    <lineage>
        <taxon>Bacteria</taxon>
        <taxon>Pseudomonadati</taxon>
        <taxon>Bacteroidota</taxon>
        <taxon>Sphingobacteriia</taxon>
        <taxon>Sphingobacteriales</taxon>
        <taxon>Sphingobacteriaceae</taxon>
        <taxon>Mucilaginibacter</taxon>
    </lineage>
</organism>
<comment type="caution">
    <text evidence="2">The sequence shown here is derived from an EMBL/GenBank/DDBJ whole genome shotgun (WGS) entry which is preliminary data.</text>
</comment>
<dbReference type="EMBL" id="SEWG01000008">
    <property type="protein sequence ID" value="RYU86865.1"/>
    <property type="molecule type" value="Genomic_DNA"/>
</dbReference>
<evidence type="ECO:0000313" key="2">
    <source>
        <dbReference type="EMBL" id="RYU86865.1"/>
    </source>
</evidence>
<dbReference type="Gene3D" id="2.60.40.10">
    <property type="entry name" value="Immunoglobulins"/>
    <property type="match status" value="1"/>
</dbReference>
<dbReference type="Proteomes" id="UP000293331">
    <property type="component" value="Unassembled WGS sequence"/>
</dbReference>
<dbReference type="Pfam" id="PF13585">
    <property type="entry name" value="CHU_C"/>
    <property type="match status" value="1"/>
</dbReference>
<name>A0A4Q5LJ17_9SPHI</name>
<gene>
    <name evidence="2" type="ORF">EWM62_17080</name>
</gene>
<dbReference type="InterPro" id="IPR013783">
    <property type="entry name" value="Ig-like_fold"/>
</dbReference>
<sequence length="651" mass="69151">MQFKFSLVTVLFLLCCYKLSAQGTAGSLGDPVVQEDFGSGDNPHYPNTSYPRVGGSCPNDGYYALAKTESGCHPDTWHSVLKDHTGNDGYMMIVNASASPGEFYNQQTPPLLCGGTTYEFSAYVKNLVVPAYAGSHEKPNLTFRIERLNGALIDSYDTGPIYETAGADDWQKVAKIFILPADVDAVVVKIINNAPGGTGNDLILDDIAFRAFGPVVQAGIADDAGQITTTAGNLCVGTSKTYTIKSQLDNNPDYKYQWQQNLNDGTGWADLPGEESTTLVLPFPASKPVGIYQYRLGVAAGANITSVACRVNSNTTTINVNAYPVPAAIPPKAFCEGETLILTAAGGASYRWTGPNLPETSQNPLVIPNVSAANAGRYHVEVISAGGCSTPQDVDVTINIKPVVAIDPVPPVCKGSATQLTATITNGGASAFTYNWLPAAGLSDAHAANPLAGPAVSTTYTLTVTNMATGCQGSAQVQVDVLDVPVADAGTDKKIFEGQSVKLGGNASADNVLSYSWSPPLYLDDPNTANPVANPPFDVHYLLTVTSANNCGIFTDEVFVRVFQKITIPSTFTPNNDGTNDLWNIEALETYPQAVISIFTRGGKQVFQSKGYSTPWNGKLNGKPLPAGTYYYTIDLKNDTPLRSGWVLLVR</sequence>
<dbReference type="InterPro" id="IPR026341">
    <property type="entry name" value="T9SS_type_B"/>
</dbReference>
<proteinExistence type="predicted"/>
<feature type="chain" id="PRO_5020240037" evidence="1">
    <location>
        <begin position="22"/>
        <end position="651"/>
    </location>
</feature>
<dbReference type="NCBIfam" id="TIGR04131">
    <property type="entry name" value="Bac_Flav_CTERM"/>
    <property type="match status" value="1"/>
</dbReference>
<dbReference type="AlphaFoldDB" id="A0A4Q5LJ17"/>
<evidence type="ECO:0000313" key="3">
    <source>
        <dbReference type="Proteomes" id="UP000293331"/>
    </source>
</evidence>